<comment type="caution">
    <text evidence="2">The sequence shown here is derived from an EMBL/GenBank/DDBJ whole genome shotgun (WGS) entry which is preliminary data.</text>
</comment>
<name>A0AAV5QKU8_9ASCO</name>
<protein>
    <submittedName>
        <fullName evidence="2">Uncharacterized protein</fullName>
    </submittedName>
</protein>
<feature type="signal peptide" evidence="1">
    <location>
        <begin position="1"/>
        <end position="22"/>
    </location>
</feature>
<proteinExistence type="predicted"/>
<sequence>MGILFTLTSVLSIMKIIEVSMGESANATTEVAIPDNHQAKRRASSIKYISDAGGLVRNKASDDMMLGLSISPPSITATNIHYYQGVSQIPKRKRFDCNPAKVLNCRSTRSNDVLRKAVILEQSFGSSNGKYQQFVKQVKRECLL</sequence>
<dbReference type="EMBL" id="BTFZ01000006">
    <property type="protein sequence ID" value="GMM35286.1"/>
    <property type="molecule type" value="Genomic_DNA"/>
</dbReference>
<reference evidence="2 3" key="1">
    <citation type="journal article" date="2023" name="Elife">
        <title>Identification of key yeast species and microbe-microbe interactions impacting larval growth of Drosophila in the wild.</title>
        <authorList>
            <person name="Mure A."/>
            <person name="Sugiura Y."/>
            <person name="Maeda R."/>
            <person name="Honda K."/>
            <person name="Sakurai N."/>
            <person name="Takahashi Y."/>
            <person name="Watada M."/>
            <person name="Katoh T."/>
            <person name="Gotoh A."/>
            <person name="Gotoh Y."/>
            <person name="Taniguchi I."/>
            <person name="Nakamura K."/>
            <person name="Hayashi T."/>
            <person name="Katayama T."/>
            <person name="Uemura T."/>
            <person name="Hattori Y."/>
        </authorList>
    </citation>
    <scope>NUCLEOTIDE SEQUENCE [LARGE SCALE GENOMIC DNA]</scope>
    <source>
        <strain evidence="2 3">SC-9</strain>
    </source>
</reference>
<dbReference type="AlphaFoldDB" id="A0AAV5QKU8"/>
<dbReference type="Proteomes" id="UP001360560">
    <property type="component" value="Unassembled WGS sequence"/>
</dbReference>
<accession>A0AAV5QKU8</accession>
<evidence type="ECO:0000313" key="2">
    <source>
        <dbReference type="EMBL" id="GMM35286.1"/>
    </source>
</evidence>
<organism evidence="2 3">
    <name type="scientific">Saccharomycopsis crataegensis</name>
    <dbReference type="NCBI Taxonomy" id="43959"/>
    <lineage>
        <taxon>Eukaryota</taxon>
        <taxon>Fungi</taxon>
        <taxon>Dikarya</taxon>
        <taxon>Ascomycota</taxon>
        <taxon>Saccharomycotina</taxon>
        <taxon>Saccharomycetes</taxon>
        <taxon>Saccharomycopsidaceae</taxon>
        <taxon>Saccharomycopsis</taxon>
    </lineage>
</organism>
<evidence type="ECO:0000313" key="3">
    <source>
        <dbReference type="Proteomes" id="UP001360560"/>
    </source>
</evidence>
<gene>
    <name evidence="2" type="ORF">DASC09_026110</name>
</gene>
<keyword evidence="1" id="KW-0732">Signal</keyword>
<keyword evidence="3" id="KW-1185">Reference proteome</keyword>
<dbReference type="RefSeq" id="XP_064852286.1">
    <property type="nucleotide sequence ID" value="XM_064996214.1"/>
</dbReference>
<dbReference type="GeneID" id="90073265"/>
<feature type="chain" id="PRO_5043316108" evidence="1">
    <location>
        <begin position="23"/>
        <end position="144"/>
    </location>
</feature>
<evidence type="ECO:0000256" key="1">
    <source>
        <dbReference type="SAM" id="SignalP"/>
    </source>
</evidence>